<organism evidence="3 4">
    <name type="scientific">Ancylobacter defluvii</name>
    <dbReference type="NCBI Taxonomy" id="1282440"/>
    <lineage>
        <taxon>Bacteria</taxon>
        <taxon>Pseudomonadati</taxon>
        <taxon>Pseudomonadota</taxon>
        <taxon>Alphaproteobacteria</taxon>
        <taxon>Hyphomicrobiales</taxon>
        <taxon>Xanthobacteraceae</taxon>
        <taxon>Ancylobacter</taxon>
    </lineage>
</organism>
<dbReference type="Gene3D" id="3.20.20.450">
    <property type="entry name" value="EAL domain"/>
    <property type="match status" value="1"/>
</dbReference>
<name>A0A9W6JQJ9_9HYPH</name>
<keyword evidence="4" id="KW-1185">Reference proteome</keyword>
<dbReference type="InterPro" id="IPR000160">
    <property type="entry name" value="GGDEF_dom"/>
</dbReference>
<dbReference type="Pfam" id="PF00563">
    <property type="entry name" value="EAL"/>
    <property type="match status" value="1"/>
</dbReference>
<dbReference type="Pfam" id="PF00990">
    <property type="entry name" value="GGDEF"/>
    <property type="match status" value="1"/>
</dbReference>
<dbReference type="Gene3D" id="3.30.70.270">
    <property type="match status" value="1"/>
</dbReference>
<feature type="domain" description="EAL" evidence="1">
    <location>
        <begin position="327"/>
        <end position="567"/>
    </location>
</feature>
<dbReference type="CDD" id="cd01949">
    <property type="entry name" value="GGDEF"/>
    <property type="match status" value="1"/>
</dbReference>
<evidence type="ECO:0000313" key="4">
    <source>
        <dbReference type="Proteomes" id="UP001143330"/>
    </source>
</evidence>
<dbReference type="InterPro" id="IPR050706">
    <property type="entry name" value="Cyclic-di-GMP_PDE-like"/>
</dbReference>
<dbReference type="InterPro" id="IPR029787">
    <property type="entry name" value="Nucleotide_cyclase"/>
</dbReference>
<dbReference type="GO" id="GO:0071111">
    <property type="term" value="F:cyclic-guanylate-specific phosphodiesterase activity"/>
    <property type="evidence" value="ECO:0007669"/>
    <property type="project" value="InterPro"/>
</dbReference>
<dbReference type="PROSITE" id="PS50883">
    <property type="entry name" value="EAL"/>
    <property type="match status" value="1"/>
</dbReference>
<dbReference type="AlphaFoldDB" id="A0A9W6JQJ9"/>
<dbReference type="Proteomes" id="UP001143330">
    <property type="component" value="Unassembled WGS sequence"/>
</dbReference>
<dbReference type="RefSeq" id="WP_213362018.1">
    <property type="nucleotide sequence ID" value="NZ_BSFM01000001.1"/>
</dbReference>
<dbReference type="PANTHER" id="PTHR33121">
    <property type="entry name" value="CYCLIC DI-GMP PHOSPHODIESTERASE PDEF"/>
    <property type="match status" value="1"/>
</dbReference>
<evidence type="ECO:0000313" key="3">
    <source>
        <dbReference type="EMBL" id="GLK81975.1"/>
    </source>
</evidence>
<reference evidence="3" key="2">
    <citation type="submission" date="2023-01" db="EMBL/GenBank/DDBJ databases">
        <authorList>
            <person name="Sun Q."/>
            <person name="Evtushenko L."/>
        </authorList>
    </citation>
    <scope>NUCLEOTIDE SEQUENCE</scope>
    <source>
        <strain evidence="3">VKM B-2789</strain>
    </source>
</reference>
<dbReference type="SMART" id="SM00052">
    <property type="entry name" value="EAL"/>
    <property type="match status" value="1"/>
</dbReference>
<evidence type="ECO:0000259" key="2">
    <source>
        <dbReference type="PROSITE" id="PS50887"/>
    </source>
</evidence>
<dbReference type="PANTHER" id="PTHR33121:SF79">
    <property type="entry name" value="CYCLIC DI-GMP PHOSPHODIESTERASE PDED-RELATED"/>
    <property type="match status" value="1"/>
</dbReference>
<dbReference type="InterPro" id="IPR001633">
    <property type="entry name" value="EAL_dom"/>
</dbReference>
<dbReference type="PROSITE" id="PS50887">
    <property type="entry name" value="GGDEF"/>
    <property type="match status" value="1"/>
</dbReference>
<accession>A0A9W6JQJ9</accession>
<feature type="domain" description="GGDEF" evidence="2">
    <location>
        <begin position="183"/>
        <end position="316"/>
    </location>
</feature>
<dbReference type="NCBIfam" id="TIGR00254">
    <property type="entry name" value="GGDEF"/>
    <property type="match status" value="1"/>
</dbReference>
<comment type="caution">
    <text evidence="3">The sequence shown here is derived from an EMBL/GenBank/DDBJ whole genome shotgun (WGS) entry which is preliminary data.</text>
</comment>
<gene>
    <name evidence="3" type="ORF">GCM10017653_00440</name>
</gene>
<dbReference type="Gene3D" id="3.30.450.20">
    <property type="entry name" value="PAS domain"/>
    <property type="match status" value="1"/>
</dbReference>
<dbReference type="EMBL" id="BSFM01000001">
    <property type="protein sequence ID" value="GLK81975.1"/>
    <property type="molecule type" value="Genomic_DNA"/>
</dbReference>
<protein>
    <submittedName>
        <fullName evidence="3">GGDEF-domain containing protein</fullName>
    </submittedName>
</protein>
<dbReference type="SUPFAM" id="SSF141868">
    <property type="entry name" value="EAL domain-like"/>
    <property type="match status" value="1"/>
</dbReference>
<dbReference type="SUPFAM" id="SSF55073">
    <property type="entry name" value="Nucleotide cyclase"/>
    <property type="match status" value="1"/>
</dbReference>
<evidence type="ECO:0000259" key="1">
    <source>
        <dbReference type="PROSITE" id="PS50883"/>
    </source>
</evidence>
<dbReference type="InterPro" id="IPR043128">
    <property type="entry name" value="Rev_trsase/Diguanyl_cyclase"/>
</dbReference>
<dbReference type="InterPro" id="IPR035919">
    <property type="entry name" value="EAL_sf"/>
</dbReference>
<dbReference type="CDD" id="cd01948">
    <property type="entry name" value="EAL"/>
    <property type="match status" value="1"/>
</dbReference>
<sequence>MSDATGSAVPDLGGMATLNDIVRAHETADSAAYEWRLADDRLQWSASAAAFLGPDVDRELASGRGYAAIVTPGSGGGRAEAVEACLSAGLAGESQQFDIRYSIRLPGRDGARELHLIDRGVCHFDAGGRVERVLGLIKADASGDEGRRPLSAAVQVLPNAGSGRRPFAMLLKDWLDRAGRTGEPFGVALIDIDDLARLNDTYGFGAVDEVIEIFRRRLRAELGEGEAMGRCSVGSFGLLLRLRPGEDFAARVHAIVDAVNARPPSTERGVVAAGVTAGALTAPHQAGTPADVFRRVQDALYHARHRSRGSFAIFDSTLDRAAEHRANLQFADNIVRALDEERVGLAYQPVATAETRTIAFHEALVRVQGRDGYVLDGAAVIPTAERFGLTGLIDRRTLQLAFATLAADPQLTLSVNVSPTNLDDSNWLTLMESHAGDGLCRRLIVEITESARLVDIGHVRRRIDRLHELGCRVAIDDFGVGYTSFRSLRELRVDILKIDGSFVSGLMRSEPDSHFVRALIELAAHLGVSTVAEWVLDEPTASRLVEWGCTYLQGELIGLAAPQPLRG</sequence>
<proteinExistence type="predicted"/>
<dbReference type="SMART" id="SM00267">
    <property type="entry name" value="GGDEF"/>
    <property type="match status" value="1"/>
</dbReference>
<reference evidence="3" key="1">
    <citation type="journal article" date="2014" name="Int. J. Syst. Evol. Microbiol.">
        <title>Complete genome sequence of Corynebacterium casei LMG S-19264T (=DSM 44701T), isolated from a smear-ripened cheese.</title>
        <authorList>
            <consortium name="US DOE Joint Genome Institute (JGI-PGF)"/>
            <person name="Walter F."/>
            <person name="Albersmeier A."/>
            <person name="Kalinowski J."/>
            <person name="Ruckert C."/>
        </authorList>
    </citation>
    <scope>NUCLEOTIDE SEQUENCE</scope>
    <source>
        <strain evidence="3">VKM B-2789</strain>
    </source>
</reference>